<dbReference type="AlphaFoldDB" id="A0AAJ1HR49"/>
<evidence type="ECO:0000313" key="2">
    <source>
        <dbReference type="Proteomes" id="UP001218021"/>
    </source>
</evidence>
<accession>A0AAJ1HR49</accession>
<gene>
    <name evidence="1" type="ORF">PO158_05005</name>
</gene>
<organism evidence="1 2">
    <name type="scientific">Limosilactobacillus mucosae</name>
    <name type="common">Lactobacillus mucosae</name>
    <dbReference type="NCBI Taxonomy" id="97478"/>
    <lineage>
        <taxon>Bacteria</taxon>
        <taxon>Bacillati</taxon>
        <taxon>Bacillota</taxon>
        <taxon>Bacilli</taxon>
        <taxon>Lactobacillales</taxon>
        <taxon>Lactobacillaceae</taxon>
        <taxon>Limosilactobacillus</taxon>
    </lineage>
</organism>
<comment type="caution">
    <text evidence="1">The sequence shown here is derived from an EMBL/GenBank/DDBJ whole genome shotgun (WGS) entry which is preliminary data.</text>
</comment>
<protein>
    <submittedName>
        <fullName evidence="1">Uncharacterized protein</fullName>
    </submittedName>
</protein>
<dbReference type="RefSeq" id="WP_272207839.1">
    <property type="nucleotide sequence ID" value="NZ_CP184537.1"/>
</dbReference>
<reference evidence="1" key="1">
    <citation type="submission" date="2023-01" db="EMBL/GenBank/DDBJ databases">
        <title>Genome analysis of 13 Lactobacillus isolated from gut of wild boar.</title>
        <authorList>
            <person name="Papp P."/>
            <person name="Libisch B."/>
            <person name="Nagy T."/>
            <person name="Olasz F."/>
        </authorList>
    </citation>
    <scope>NUCLEOTIDE SEQUENCE</scope>
    <source>
        <strain evidence="1">F108</strain>
    </source>
</reference>
<proteinExistence type="predicted"/>
<name>A0AAJ1HR49_LIMMU</name>
<sequence>MSIELINNGQEDWLNVLNSNLSQIGDKVASTSYPVTFVNGYSGDVKCRYWKLGSTSLTVLTGYIKAPGAIPANKDLEFATLPKDGPTHLQSSYIYAPRVNVIANVSVNVDSGGTIHLRYLTPEAIYDGANLVLTAIEVW</sequence>
<dbReference type="Proteomes" id="UP001218021">
    <property type="component" value="Unassembled WGS sequence"/>
</dbReference>
<dbReference type="EMBL" id="JAQOND010000019">
    <property type="protein sequence ID" value="MDC2827646.1"/>
    <property type="molecule type" value="Genomic_DNA"/>
</dbReference>
<evidence type="ECO:0000313" key="1">
    <source>
        <dbReference type="EMBL" id="MDC2827646.1"/>
    </source>
</evidence>